<dbReference type="AlphaFoldDB" id="A0A811Y6M5"/>
<comment type="caution">
    <text evidence="1">The sequence shown here is derived from an EMBL/GenBank/DDBJ whole genome shotgun (WGS) entry which is preliminary data.</text>
</comment>
<accession>A0A811Y6M5</accession>
<gene>
    <name evidence="1" type="ORF">NYPRO_LOCUS5133</name>
</gene>
<dbReference type="EMBL" id="CAJHUB010000666">
    <property type="protein sequence ID" value="CAD7672338.1"/>
    <property type="molecule type" value="Genomic_DNA"/>
</dbReference>
<evidence type="ECO:0000313" key="1">
    <source>
        <dbReference type="EMBL" id="CAD7672338.1"/>
    </source>
</evidence>
<sequence length="185" mass="20347">MYHSLTHPPQIRLMYFKPAEPLRYYRGNAHPKQGVWPCQIPSWERQSSAQHQVVGASKCVCEHLCFISIYSGHPLARCVLRTGDHFSGSDVCHFWAGALIGDERPSRNSFSNRTTELPWWVVSSLGPASPHGLPTSQMVHPTTTNETAGPRPCGGHARSFLGPVARGRSPGWAAAHGPAQDGCWL</sequence>
<protein>
    <submittedName>
        <fullName evidence="1">(raccoon dog) hypothetical protein</fullName>
    </submittedName>
</protein>
<reference evidence="1" key="1">
    <citation type="submission" date="2020-12" db="EMBL/GenBank/DDBJ databases">
        <authorList>
            <consortium name="Molecular Ecology Group"/>
        </authorList>
    </citation>
    <scope>NUCLEOTIDE SEQUENCE</scope>
    <source>
        <strain evidence="1">TBG_1078</strain>
    </source>
</reference>
<organism evidence="1 2">
    <name type="scientific">Nyctereutes procyonoides</name>
    <name type="common">Raccoon dog</name>
    <name type="synonym">Canis procyonoides</name>
    <dbReference type="NCBI Taxonomy" id="34880"/>
    <lineage>
        <taxon>Eukaryota</taxon>
        <taxon>Metazoa</taxon>
        <taxon>Chordata</taxon>
        <taxon>Craniata</taxon>
        <taxon>Vertebrata</taxon>
        <taxon>Euteleostomi</taxon>
        <taxon>Mammalia</taxon>
        <taxon>Eutheria</taxon>
        <taxon>Laurasiatheria</taxon>
        <taxon>Carnivora</taxon>
        <taxon>Caniformia</taxon>
        <taxon>Canidae</taxon>
        <taxon>Nyctereutes</taxon>
    </lineage>
</organism>
<proteinExistence type="predicted"/>
<name>A0A811Y6M5_NYCPR</name>
<dbReference type="Proteomes" id="UP000645828">
    <property type="component" value="Unassembled WGS sequence"/>
</dbReference>
<keyword evidence="2" id="KW-1185">Reference proteome</keyword>
<evidence type="ECO:0000313" key="2">
    <source>
        <dbReference type="Proteomes" id="UP000645828"/>
    </source>
</evidence>